<feature type="transmembrane region" description="Helical" evidence="6">
    <location>
        <begin position="63"/>
        <end position="81"/>
    </location>
</feature>
<evidence type="ECO:0000256" key="1">
    <source>
        <dbReference type="ARBA" id="ARBA00004141"/>
    </source>
</evidence>
<keyword evidence="2 5" id="KW-0812">Transmembrane</keyword>
<evidence type="ECO:0000256" key="2">
    <source>
        <dbReference type="ARBA" id="ARBA00022692"/>
    </source>
</evidence>
<dbReference type="PANTHER" id="PTHR47002">
    <property type="entry name" value="AQUAPORIN-LIKE"/>
    <property type="match status" value="1"/>
</dbReference>
<evidence type="ECO:0000313" key="8">
    <source>
        <dbReference type="Proteomes" id="UP000593562"/>
    </source>
</evidence>
<dbReference type="InterPro" id="IPR000425">
    <property type="entry name" value="MIP"/>
</dbReference>
<dbReference type="GO" id="GO:0015267">
    <property type="term" value="F:channel activity"/>
    <property type="evidence" value="ECO:0007669"/>
    <property type="project" value="InterPro"/>
</dbReference>
<evidence type="ECO:0000313" key="7">
    <source>
        <dbReference type="EMBL" id="KAF5727842.1"/>
    </source>
</evidence>
<feature type="transmembrane region" description="Helical" evidence="6">
    <location>
        <begin position="235"/>
        <end position="253"/>
    </location>
</feature>
<sequence length="289" mass="31024">MGSVDQGSSPDTGFLSFIGAHEFFSPELWRAAITEFVSTAFLLLTLTLAIMACLDYNDTSSKLLIPFAVFFIAFLLLIYAVPLSGGHMNPVFTFIAVLRGLITITRAIIYILAQCLGSIMGFFVIKSVMAQSEVEKYALGGCRIGGLGPGTALVVEVTSNFVVLLVGVTVGFDKRRWEELGSAMVCVVVAGSFALGVFVSTVITGRADYGGAGLNPARCLGPALWYGGPLWDGHWVFWCGPFLACIIYFGYSLTLPQKGLVLGESHIVKQIRVSCLGGNNSLEHYHGKV</sequence>
<evidence type="ECO:0000256" key="6">
    <source>
        <dbReference type="SAM" id="Phobius"/>
    </source>
</evidence>
<keyword evidence="4 6" id="KW-0472">Membrane</keyword>
<dbReference type="InParanoid" id="A0A7J7C146"/>
<evidence type="ECO:0000256" key="5">
    <source>
        <dbReference type="RuleBase" id="RU000477"/>
    </source>
</evidence>
<keyword evidence="5" id="KW-0813">Transport</keyword>
<dbReference type="SUPFAM" id="SSF81338">
    <property type="entry name" value="Aquaporin-like"/>
    <property type="match status" value="1"/>
</dbReference>
<dbReference type="PRINTS" id="PR00783">
    <property type="entry name" value="MINTRINSICP"/>
</dbReference>
<comment type="subcellular location">
    <subcellularLocation>
        <location evidence="1">Membrane</location>
        <topology evidence="1">Multi-pass membrane protein</topology>
    </subcellularLocation>
</comment>
<protein>
    <submittedName>
        <fullName evidence="7">Aquaporin TIP1-2-like</fullName>
    </submittedName>
</protein>
<dbReference type="PANTHER" id="PTHR47002:SF6">
    <property type="entry name" value="X INTRINSIC PROTEIN"/>
    <property type="match status" value="1"/>
</dbReference>
<dbReference type="Pfam" id="PF00230">
    <property type="entry name" value="MIP"/>
    <property type="match status" value="1"/>
</dbReference>
<proteinExistence type="inferred from homology"/>
<dbReference type="EMBL" id="JAAARO010000022">
    <property type="protein sequence ID" value="KAF5727842.1"/>
    <property type="molecule type" value="Genomic_DNA"/>
</dbReference>
<dbReference type="Proteomes" id="UP000593562">
    <property type="component" value="Unassembled WGS sequence"/>
</dbReference>
<feature type="transmembrane region" description="Helical" evidence="6">
    <location>
        <begin position="184"/>
        <end position="203"/>
    </location>
</feature>
<evidence type="ECO:0000256" key="4">
    <source>
        <dbReference type="ARBA" id="ARBA00023136"/>
    </source>
</evidence>
<keyword evidence="3 6" id="KW-1133">Transmembrane helix</keyword>
<evidence type="ECO:0000256" key="3">
    <source>
        <dbReference type="ARBA" id="ARBA00022989"/>
    </source>
</evidence>
<accession>A0A7J7C146</accession>
<gene>
    <name evidence="7" type="ORF">HS088_TW22G01539</name>
</gene>
<name>A0A7J7C146_TRIWF</name>
<dbReference type="AlphaFoldDB" id="A0A7J7C146"/>
<dbReference type="InterPro" id="IPR023271">
    <property type="entry name" value="Aquaporin-like"/>
</dbReference>
<dbReference type="Gene3D" id="1.20.1080.10">
    <property type="entry name" value="Glycerol uptake facilitator protein"/>
    <property type="match status" value="1"/>
</dbReference>
<organism evidence="7 8">
    <name type="scientific">Tripterygium wilfordii</name>
    <name type="common">Thunder God vine</name>
    <dbReference type="NCBI Taxonomy" id="458696"/>
    <lineage>
        <taxon>Eukaryota</taxon>
        <taxon>Viridiplantae</taxon>
        <taxon>Streptophyta</taxon>
        <taxon>Embryophyta</taxon>
        <taxon>Tracheophyta</taxon>
        <taxon>Spermatophyta</taxon>
        <taxon>Magnoliopsida</taxon>
        <taxon>eudicotyledons</taxon>
        <taxon>Gunneridae</taxon>
        <taxon>Pentapetalae</taxon>
        <taxon>rosids</taxon>
        <taxon>fabids</taxon>
        <taxon>Celastrales</taxon>
        <taxon>Celastraceae</taxon>
        <taxon>Tripterygium</taxon>
    </lineage>
</organism>
<feature type="transmembrane region" description="Helical" evidence="6">
    <location>
        <begin position="109"/>
        <end position="130"/>
    </location>
</feature>
<dbReference type="OrthoDB" id="3222at2759"/>
<comment type="caution">
    <text evidence="7">The sequence shown here is derived from an EMBL/GenBank/DDBJ whole genome shotgun (WGS) entry which is preliminary data.</text>
</comment>
<comment type="similarity">
    <text evidence="5">Belongs to the MIP/aquaporin (TC 1.A.8) family.</text>
</comment>
<feature type="transmembrane region" description="Helical" evidence="6">
    <location>
        <begin position="150"/>
        <end position="172"/>
    </location>
</feature>
<dbReference type="GO" id="GO:0016020">
    <property type="term" value="C:membrane"/>
    <property type="evidence" value="ECO:0007669"/>
    <property type="project" value="UniProtKB-SubCell"/>
</dbReference>
<keyword evidence="8" id="KW-1185">Reference proteome</keyword>
<reference evidence="7 8" key="1">
    <citation type="journal article" date="2020" name="Nat. Commun.">
        <title>Genome of Tripterygium wilfordii and identification of cytochrome P450 involved in triptolide biosynthesis.</title>
        <authorList>
            <person name="Tu L."/>
            <person name="Su P."/>
            <person name="Zhang Z."/>
            <person name="Gao L."/>
            <person name="Wang J."/>
            <person name="Hu T."/>
            <person name="Zhou J."/>
            <person name="Zhang Y."/>
            <person name="Zhao Y."/>
            <person name="Liu Y."/>
            <person name="Song Y."/>
            <person name="Tong Y."/>
            <person name="Lu Y."/>
            <person name="Yang J."/>
            <person name="Xu C."/>
            <person name="Jia M."/>
            <person name="Peters R.J."/>
            <person name="Huang L."/>
            <person name="Gao W."/>
        </authorList>
    </citation>
    <scope>NUCLEOTIDE SEQUENCE [LARGE SCALE GENOMIC DNA]</scope>
    <source>
        <strain evidence="8">cv. XIE 37</strain>
        <tissue evidence="7">Leaf</tissue>
    </source>
</reference>
<feature type="transmembrane region" description="Helical" evidence="6">
    <location>
        <begin position="36"/>
        <end position="56"/>
    </location>
</feature>